<evidence type="ECO:0000259" key="10">
    <source>
        <dbReference type="Pfam" id="PF04290"/>
    </source>
</evidence>
<keyword evidence="3" id="KW-1003">Cell membrane</keyword>
<reference evidence="12 13" key="1">
    <citation type="submission" date="2016-11" db="EMBL/GenBank/DDBJ databases">
        <authorList>
            <person name="Jaros S."/>
            <person name="Januszkiewicz K."/>
            <person name="Wedrychowicz H."/>
        </authorList>
    </citation>
    <scope>NUCLEOTIDE SEQUENCE [LARGE SCALE GENOMIC DNA]</scope>
    <source>
        <strain evidence="12 13">DSM 4740</strain>
    </source>
</reference>
<keyword evidence="14" id="KW-1185">Reference proteome</keyword>
<dbReference type="STRING" id="44933.SAMN05660971_00618"/>
<dbReference type="EMBL" id="FRCA01000001">
    <property type="protein sequence ID" value="SHL45402.1"/>
    <property type="molecule type" value="Genomic_DNA"/>
</dbReference>
<comment type="subcellular location">
    <subcellularLocation>
        <location evidence="1 9">Cell inner membrane</location>
        <topology evidence="1 9">Multi-pass membrane protein</topology>
    </subcellularLocation>
</comment>
<keyword evidence="4 9" id="KW-0997">Cell inner membrane</keyword>
<dbReference type="RefSeq" id="WP_073433519.1">
    <property type="nucleotide sequence ID" value="NZ_BJXU01000007.1"/>
</dbReference>
<evidence type="ECO:0000313" key="14">
    <source>
        <dbReference type="Proteomes" id="UP000321726"/>
    </source>
</evidence>
<feature type="transmembrane region" description="Helical" evidence="9">
    <location>
        <begin position="55"/>
        <end position="73"/>
    </location>
</feature>
<evidence type="ECO:0000256" key="1">
    <source>
        <dbReference type="ARBA" id="ARBA00004429"/>
    </source>
</evidence>
<dbReference type="OrthoDB" id="9791324at2"/>
<keyword evidence="5 9" id="KW-0812">Transmembrane</keyword>
<evidence type="ECO:0000313" key="13">
    <source>
        <dbReference type="Proteomes" id="UP000184123"/>
    </source>
</evidence>
<feature type="domain" description="Tripartite ATP-independent periplasmic transporters DctQ component" evidence="10">
    <location>
        <begin position="32"/>
        <end position="154"/>
    </location>
</feature>
<organism evidence="12 13">
    <name type="scientific">Halomonas cupida</name>
    <dbReference type="NCBI Taxonomy" id="44933"/>
    <lineage>
        <taxon>Bacteria</taxon>
        <taxon>Pseudomonadati</taxon>
        <taxon>Pseudomonadota</taxon>
        <taxon>Gammaproteobacteria</taxon>
        <taxon>Oceanospirillales</taxon>
        <taxon>Halomonadaceae</taxon>
        <taxon>Halomonas</taxon>
    </lineage>
</organism>
<evidence type="ECO:0000256" key="3">
    <source>
        <dbReference type="ARBA" id="ARBA00022475"/>
    </source>
</evidence>
<dbReference type="PANTHER" id="PTHR35011:SF5">
    <property type="entry name" value="SIALIC ACID TRAP TRANSPORTER SMALL PERMEASE PROTEIN SIAQ"/>
    <property type="match status" value="1"/>
</dbReference>
<evidence type="ECO:0000256" key="9">
    <source>
        <dbReference type="RuleBase" id="RU369079"/>
    </source>
</evidence>
<dbReference type="PANTHER" id="PTHR35011">
    <property type="entry name" value="2,3-DIKETO-L-GULONATE TRAP TRANSPORTER SMALL PERMEASE PROTEIN YIAM"/>
    <property type="match status" value="1"/>
</dbReference>
<feature type="transmembrane region" description="Helical" evidence="9">
    <location>
        <begin position="134"/>
        <end position="158"/>
    </location>
</feature>
<reference evidence="11 14" key="2">
    <citation type="submission" date="2019-07" db="EMBL/GenBank/DDBJ databases">
        <title>Whole genome shotgun sequence of Halomonas cupida NBRC 102219.</title>
        <authorList>
            <person name="Hosoyama A."/>
            <person name="Uohara A."/>
            <person name="Ohji S."/>
            <person name="Ichikawa N."/>
        </authorList>
    </citation>
    <scope>NUCLEOTIDE SEQUENCE [LARGE SCALE GENOMIC DNA]</scope>
    <source>
        <strain evidence="11 14">NBRC 102219</strain>
    </source>
</reference>
<dbReference type="InterPro" id="IPR007387">
    <property type="entry name" value="TRAP_DctQ"/>
</dbReference>
<proteinExistence type="inferred from homology"/>
<name>A0A1M7ARL7_9GAMM</name>
<evidence type="ECO:0000256" key="2">
    <source>
        <dbReference type="ARBA" id="ARBA00022448"/>
    </source>
</evidence>
<evidence type="ECO:0000256" key="7">
    <source>
        <dbReference type="ARBA" id="ARBA00023136"/>
    </source>
</evidence>
<evidence type="ECO:0000256" key="5">
    <source>
        <dbReference type="ARBA" id="ARBA00022692"/>
    </source>
</evidence>
<dbReference type="EMBL" id="BJXU01000007">
    <property type="protein sequence ID" value="GEN22286.1"/>
    <property type="molecule type" value="Genomic_DNA"/>
</dbReference>
<keyword evidence="6 9" id="KW-1133">Transmembrane helix</keyword>
<dbReference type="GO" id="GO:0022857">
    <property type="term" value="F:transmembrane transporter activity"/>
    <property type="evidence" value="ECO:0007669"/>
    <property type="project" value="UniProtKB-UniRule"/>
</dbReference>
<comment type="function">
    <text evidence="9">Part of the tripartite ATP-independent periplasmic (TRAP) transport system.</text>
</comment>
<evidence type="ECO:0000256" key="6">
    <source>
        <dbReference type="ARBA" id="ARBA00022989"/>
    </source>
</evidence>
<gene>
    <name evidence="11" type="ORF">HCU01_02350</name>
    <name evidence="12" type="ORF">SAMN05660971_00618</name>
</gene>
<dbReference type="Pfam" id="PF04290">
    <property type="entry name" value="DctQ"/>
    <property type="match status" value="1"/>
</dbReference>
<comment type="subunit">
    <text evidence="9">The complex comprises the extracytoplasmic solute receptor protein and the two transmembrane proteins.</text>
</comment>
<evidence type="ECO:0000313" key="11">
    <source>
        <dbReference type="EMBL" id="GEN22286.1"/>
    </source>
</evidence>
<dbReference type="AlphaFoldDB" id="A0A1M7ARL7"/>
<comment type="similarity">
    <text evidence="8 9">Belongs to the TRAP transporter small permease family.</text>
</comment>
<dbReference type="Proteomes" id="UP000184123">
    <property type="component" value="Unassembled WGS sequence"/>
</dbReference>
<evidence type="ECO:0000256" key="8">
    <source>
        <dbReference type="ARBA" id="ARBA00038436"/>
    </source>
</evidence>
<keyword evidence="7 9" id="KW-0472">Membrane</keyword>
<evidence type="ECO:0000313" key="12">
    <source>
        <dbReference type="EMBL" id="SHL45402.1"/>
    </source>
</evidence>
<dbReference type="InterPro" id="IPR055348">
    <property type="entry name" value="DctQ"/>
</dbReference>
<dbReference type="GO" id="GO:0015740">
    <property type="term" value="P:C4-dicarboxylate transport"/>
    <property type="evidence" value="ECO:0007669"/>
    <property type="project" value="TreeGrafter"/>
</dbReference>
<dbReference type="Proteomes" id="UP000321726">
    <property type="component" value="Unassembled WGS sequence"/>
</dbReference>
<accession>A0A1M7ARL7</accession>
<feature type="transmembrane region" description="Helical" evidence="9">
    <location>
        <begin position="12"/>
        <end position="40"/>
    </location>
</feature>
<evidence type="ECO:0000256" key="4">
    <source>
        <dbReference type="ARBA" id="ARBA00022519"/>
    </source>
</evidence>
<feature type="transmembrane region" description="Helical" evidence="9">
    <location>
        <begin position="94"/>
        <end position="114"/>
    </location>
</feature>
<keyword evidence="2 9" id="KW-0813">Transport</keyword>
<protein>
    <recommendedName>
        <fullName evidence="9">TRAP transporter small permease protein</fullName>
    </recommendedName>
</protein>
<sequence>MTTQTSSQTPGWLAGLITTLRIAVGLLVVGVVFCVCANVFGRFVLNTSYSWAEEMSRVLFIWLVLLGAGLGSLERQHVAVTYFKDLAPTGLRRLLNLLAIAIIYGVCVCILLGFKELISGYTSATPMLGIPRTWLYSAMPVMAVLTLIANSLALIALFKKDRVKNNTPETPSREEEP</sequence>
<dbReference type="GO" id="GO:0005886">
    <property type="term" value="C:plasma membrane"/>
    <property type="evidence" value="ECO:0007669"/>
    <property type="project" value="UniProtKB-SubCell"/>
</dbReference>